<reference evidence="3" key="1">
    <citation type="journal article" date="2020" name="Nat. Commun.">
        <title>Genome sequence of the cluster root forming white lupin.</title>
        <authorList>
            <person name="Hufnagel B."/>
            <person name="Marques A."/>
            <person name="Soriano A."/>
            <person name="Marques L."/>
            <person name="Divol F."/>
            <person name="Doumas P."/>
            <person name="Sallet E."/>
            <person name="Mancinotti D."/>
            <person name="Carrere S."/>
            <person name="Marande W."/>
            <person name="Arribat S."/>
            <person name="Keller J."/>
            <person name="Huneau C."/>
            <person name="Blein T."/>
            <person name="Aime D."/>
            <person name="Laguerre M."/>
            <person name="Taylor J."/>
            <person name="Schubert V."/>
            <person name="Nelson M."/>
            <person name="Geu-Flores F."/>
            <person name="Crespi M."/>
            <person name="Gallardo-Guerrero K."/>
            <person name="Delaux P.-M."/>
            <person name="Salse J."/>
            <person name="Berges H."/>
            <person name="Guyot R."/>
            <person name="Gouzy J."/>
            <person name="Peret B."/>
        </authorList>
    </citation>
    <scope>NUCLEOTIDE SEQUENCE [LARGE SCALE GENOMIC DNA]</scope>
    <source>
        <strain evidence="3">cv. Amiga</strain>
    </source>
</reference>
<proteinExistence type="predicted"/>
<dbReference type="AlphaFoldDB" id="A0A6A4N810"/>
<comment type="caution">
    <text evidence="2">The sequence shown here is derived from an EMBL/GenBank/DDBJ whole genome shotgun (WGS) entry which is preliminary data.</text>
</comment>
<gene>
    <name evidence="2" type="ORF">Lalb_Chr21g0316241</name>
</gene>
<evidence type="ECO:0000313" key="3">
    <source>
        <dbReference type="Proteomes" id="UP000447434"/>
    </source>
</evidence>
<dbReference type="EMBL" id="WOCE01000021">
    <property type="protein sequence ID" value="KAE9590116.1"/>
    <property type="molecule type" value="Genomic_DNA"/>
</dbReference>
<dbReference type="Proteomes" id="UP000447434">
    <property type="component" value="Chromosome 21"/>
</dbReference>
<evidence type="ECO:0000313" key="2">
    <source>
        <dbReference type="EMBL" id="KAE9590116.1"/>
    </source>
</evidence>
<protein>
    <submittedName>
        <fullName evidence="2">Putative succinate dehydrogenase (Quinone)</fullName>
    </submittedName>
</protein>
<feature type="domain" description="Retrotransposon gag" evidence="1">
    <location>
        <begin position="1"/>
        <end position="86"/>
    </location>
</feature>
<dbReference type="InterPro" id="IPR005162">
    <property type="entry name" value="Retrotrans_gag_dom"/>
</dbReference>
<keyword evidence="3" id="KW-1185">Reference proteome</keyword>
<dbReference type="Pfam" id="PF03732">
    <property type="entry name" value="Retrotrans_gag"/>
    <property type="match status" value="1"/>
</dbReference>
<evidence type="ECO:0000259" key="1">
    <source>
        <dbReference type="Pfam" id="PF03732"/>
    </source>
</evidence>
<organism evidence="2 3">
    <name type="scientific">Lupinus albus</name>
    <name type="common">White lupine</name>
    <name type="synonym">Lupinus termis</name>
    <dbReference type="NCBI Taxonomy" id="3870"/>
    <lineage>
        <taxon>Eukaryota</taxon>
        <taxon>Viridiplantae</taxon>
        <taxon>Streptophyta</taxon>
        <taxon>Embryophyta</taxon>
        <taxon>Tracheophyta</taxon>
        <taxon>Spermatophyta</taxon>
        <taxon>Magnoliopsida</taxon>
        <taxon>eudicotyledons</taxon>
        <taxon>Gunneridae</taxon>
        <taxon>Pentapetalae</taxon>
        <taxon>rosids</taxon>
        <taxon>fabids</taxon>
        <taxon>Fabales</taxon>
        <taxon>Fabaceae</taxon>
        <taxon>Papilionoideae</taxon>
        <taxon>50 kb inversion clade</taxon>
        <taxon>genistoids sensu lato</taxon>
        <taxon>core genistoids</taxon>
        <taxon>Genisteae</taxon>
        <taxon>Lupinus</taxon>
    </lineage>
</organism>
<dbReference type="OrthoDB" id="1434596at2759"/>
<name>A0A6A4N810_LUPAL</name>
<sequence>MHFEGKALKWHHAYVKSLWNALPGWGEYVKVLLERFGEVCDDPMADLMKLRQKGTIGEYHEEFDAIITRLDFPAENSLSCFLGGLRNDVQMMVKMFQTQTVRKAFTLSKLYESSHTVMLKWVSHWKPDMLFPPNLCFQ</sequence>
<accession>A0A6A4N810</accession>